<comment type="caution">
    <text evidence="7">The sequence shown here is derived from an EMBL/GenBank/DDBJ whole genome shotgun (WGS) entry which is preliminary data.</text>
</comment>
<dbReference type="Pfam" id="PF00239">
    <property type="entry name" value="Resolvase"/>
    <property type="match status" value="1"/>
</dbReference>
<dbReference type="NCBIfam" id="NF033518">
    <property type="entry name" value="transpos_IS607"/>
    <property type="match status" value="1"/>
</dbReference>
<keyword evidence="2" id="KW-0238">DNA-binding</keyword>
<dbReference type="EMBL" id="LGVR01000060">
    <property type="protein sequence ID" value="KOA85059.1"/>
    <property type="molecule type" value="Genomic_DNA"/>
</dbReference>
<dbReference type="PROSITE" id="PS50937">
    <property type="entry name" value="HTH_MERR_2"/>
    <property type="match status" value="1"/>
</dbReference>
<dbReference type="GO" id="GO:0000150">
    <property type="term" value="F:DNA strand exchange activity"/>
    <property type="evidence" value="ECO:0007669"/>
    <property type="project" value="InterPro"/>
</dbReference>
<dbReference type="SMART" id="SM00857">
    <property type="entry name" value="Resolvase"/>
    <property type="match status" value="1"/>
</dbReference>
<protein>
    <submittedName>
        <fullName evidence="7">Transposase</fullName>
    </submittedName>
</protein>
<dbReference type="CDD" id="cd03769">
    <property type="entry name" value="SR_IS607_transposase_like"/>
    <property type="match status" value="1"/>
</dbReference>
<organism evidence="7 8">
    <name type="scientific">Clostridium botulinum</name>
    <dbReference type="NCBI Taxonomy" id="1491"/>
    <lineage>
        <taxon>Bacteria</taxon>
        <taxon>Bacillati</taxon>
        <taxon>Bacillota</taxon>
        <taxon>Clostridia</taxon>
        <taxon>Eubacteriales</taxon>
        <taxon>Clostridiaceae</taxon>
        <taxon>Clostridium</taxon>
    </lineage>
</organism>
<dbReference type="InterPro" id="IPR006119">
    <property type="entry name" value="Resolv_N"/>
</dbReference>
<feature type="domain" description="Resolvase/invertase-type recombinase catalytic" evidence="6">
    <location>
        <begin position="59"/>
        <end position="200"/>
    </location>
</feature>
<dbReference type="PANTHER" id="PTHR36172:SF1">
    <property type="entry name" value="RESOLVASE-RELATED"/>
    <property type="match status" value="1"/>
</dbReference>
<dbReference type="InterPro" id="IPR000551">
    <property type="entry name" value="MerR-type_HTH_dom"/>
</dbReference>
<dbReference type="SUPFAM" id="SSF53041">
    <property type="entry name" value="Resolvase-like"/>
    <property type="match status" value="1"/>
</dbReference>
<dbReference type="Proteomes" id="UP000037540">
    <property type="component" value="Unassembled WGS sequence"/>
</dbReference>
<dbReference type="FunFam" id="3.40.50.1390:FF:000002">
    <property type="entry name" value="ORF1 in transposon ISC1904"/>
    <property type="match status" value="1"/>
</dbReference>
<reference evidence="7 8" key="1">
    <citation type="submission" date="2015-07" db="EMBL/GenBank/DDBJ databases">
        <title>Draft genome sequences of 17 French Clostridium botulinum group III.</title>
        <authorList>
            <person name="Woudstra C."/>
            <person name="Le Marechal C."/>
            <person name="Souillard R."/>
            <person name="Bayon-Auboyer M.-H."/>
            <person name="Dessouter D."/>
            <person name="Fach P."/>
        </authorList>
    </citation>
    <scope>NUCLEOTIDE SEQUENCE [LARGE SCALE GENOMIC DNA]</scope>
    <source>
        <strain evidence="7 8">12LNRI-CD</strain>
        <plasmid evidence="7">p1BKT015925</plasmid>
    </source>
</reference>
<dbReference type="PANTHER" id="PTHR36172">
    <property type="match status" value="1"/>
</dbReference>
<dbReference type="Gene3D" id="1.10.1660.10">
    <property type="match status" value="1"/>
</dbReference>
<dbReference type="InterPro" id="IPR006118">
    <property type="entry name" value="Recombinase_CS"/>
</dbReference>
<accession>A0A9Q1UWV0</accession>
<evidence type="ECO:0000256" key="3">
    <source>
        <dbReference type="ARBA" id="ARBA00023172"/>
    </source>
</evidence>
<dbReference type="Pfam" id="PF00376">
    <property type="entry name" value="MerR"/>
    <property type="match status" value="1"/>
</dbReference>
<sequence length="203" mass="23422">MELMSIGKFAKRVGVNVVTLRRMEAKGEFLPAHVSSGGTRYYSTDQLKYFGKERNAHKLVVGYCRVSTPSQKDDLENQVNNVKSYMIAKGYQFEIIKDIGSGINYKKKGLKELIDKINNQEVSKVVILYKDRLIRFGFELIEYLCQINNVELEIIDHSEKSKEEELTDDLIQIITVFANRLYGQRSKKTKRLIEEVKNNDSSN</sequence>
<proteinExistence type="predicted"/>
<feature type="domain" description="HTH merR-type" evidence="5">
    <location>
        <begin position="3"/>
        <end position="47"/>
    </location>
</feature>
<evidence type="ECO:0000256" key="1">
    <source>
        <dbReference type="ARBA" id="ARBA00022908"/>
    </source>
</evidence>
<keyword evidence="1" id="KW-0229">DNA integration</keyword>
<evidence type="ECO:0000256" key="2">
    <source>
        <dbReference type="ARBA" id="ARBA00023125"/>
    </source>
</evidence>
<dbReference type="RefSeq" id="WP_003367547.1">
    <property type="nucleotide sequence ID" value="NZ_LGVO01000040.1"/>
</dbReference>
<dbReference type="InterPro" id="IPR036162">
    <property type="entry name" value="Resolvase-like_N_sf"/>
</dbReference>
<evidence type="ECO:0000256" key="4">
    <source>
        <dbReference type="PROSITE-ProRule" id="PRU10137"/>
    </source>
</evidence>
<dbReference type="PROSITE" id="PS00397">
    <property type="entry name" value="RECOMBINASES_1"/>
    <property type="match status" value="1"/>
</dbReference>
<gene>
    <name evidence="7" type="ORF">ADU74_10340</name>
</gene>
<evidence type="ECO:0000313" key="7">
    <source>
        <dbReference type="EMBL" id="KOA85059.1"/>
    </source>
</evidence>
<dbReference type="Gene3D" id="1.10.287.2170">
    <property type="match status" value="1"/>
</dbReference>
<dbReference type="SUPFAM" id="SSF46955">
    <property type="entry name" value="Putative DNA-binding domain"/>
    <property type="match status" value="1"/>
</dbReference>
<evidence type="ECO:0000259" key="5">
    <source>
        <dbReference type="PROSITE" id="PS50937"/>
    </source>
</evidence>
<dbReference type="InterPro" id="IPR051491">
    <property type="entry name" value="Recombinase/Transposase-rel"/>
</dbReference>
<dbReference type="PROSITE" id="PS51736">
    <property type="entry name" value="RECOMBINASES_3"/>
    <property type="match status" value="1"/>
</dbReference>
<dbReference type="InterPro" id="IPR041718">
    <property type="entry name" value="IS607_transposase-like"/>
</dbReference>
<dbReference type="InterPro" id="IPR009061">
    <property type="entry name" value="DNA-bd_dom_put_sf"/>
</dbReference>
<feature type="active site" description="O-(5'-phospho-DNA)-serine intermediate" evidence="4">
    <location>
        <position position="67"/>
    </location>
</feature>
<dbReference type="GO" id="GO:0003677">
    <property type="term" value="F:DNA binding"/>
    <property type="evidence" value="ECO:0007669"/>
    <property type="project" value="UniProtKB-KW"/>
</dbReference>
<name>A0A9Q1UWV0_CLOBO</name>
<dbReference type="AlphaFoldDB" id="A0A9Q1UWV0"/>
<dbReference type="GO" id="GO:0015074">
    <property type="term" value="P:DNA integration"/>
    <property type="evidence" value="ECO:0007669"/>
    <property type="project" value="UniProtKB-KW"/>
</dbReference>
<dbReference type="Gene3D" id="3.40.50.1390">
    <property type="entry name" value="Resolvase, N-terminal catalytic domain"/>
    <property type="match status" value="1"/>
</dbReference>
<dbReference type="GO" id="GO:0006355">
    <property type="term" value="P:regulation of DNA-templated transcription"/>
    <property type="evidence" value="ECO:0007669"/>
    <property type="project" value="InterPro"/>
</dbReference>
<keyword evidence="7" id="KW-0614">Plasmid</keyword>
<dbReference type="InterPro" id="IPR048046">
    <property type="entry name" value="Transpos_IS607"/>
</dbReference>
<keyword evidence="3" id="KW-0233">DNA recombination</keyword>
<evidence type="ECO:0000259" key="6">
    <source>
        <dbReference type="PROSITE" id="PS51736"/>
    </source>
</evidence>
<geneLocation type="plasmid" evidence="7">
    <name>p1BKT015925</name>
</geneLocation>
<evidence type="ECO:0000313" key="8">
    <source>
        <dbReference type="Proteomes" id="UP000037540"/>
    </source>
</evidence>